<reference evidence="3" key="2">
    <citation type="submission" date="2017-02" db="EMBL/GenBank/DDBJ databases">
        <title>Sunflower complete genome.</title>
        <authorList>
            <person name="Langlade N."/>
            <person name="Munos S."/>
        </authorList>
    </citation>
    <scope>NUCLEOTIDE SEQUENCE [LARGE SCALE GENOMIC DNA]</scope>
    <source>
        <tissue evidence="3">Leaves</tissue>
    </source>
</reference>
<dbReference type="EMBL" id="CM007891">
    <property type="protein sequence ID" value="OTG35107.1"/>
    <property type="molecule type" value="Genomic_DNA"/>
</dbReference>
<name>A0A251VHJ8_HELAN</name>
<dbReference type="EMBL" id="MNCJ02000317">
    <property type="protein sequence ID" value="KAF5819532.1"/>
    <property type="molecule type" value="Genomic_DNA"/>
</dbReference>
<dbReference type="Proteomes" id="UP000215914">
    <property type="component" value="Chromosome 2"/>
</dbReference>
<evidence type="ECO:0000313" key="3">
    <source>
        <dbReference type="EMBL" id="OTG35107.1"/>
    </source>
</evidence>
<feature type="compositionally biased region" description="Basic and acidic residues" evidence="1">
    <location>
        <begin position="80"/>
        <end position="95"/>
    </location>
</feature>
<dbReference type="Gramene" id="mRNA:HanXRQr2_Chr02g0078621">
    <property type="protein sequence ID" value="CDS:HanXRQr2_Chr02g0078621.1"/>
    <property type="gene ID" value="HanXRQr2_Chr02g0078621"/>
</dbReference>
<gene>
    <name evidence="3" type="ORF">HannXRQ_Chr02g0053211</name>
    <name evidence="2" type="ORF">HanXRQr2_Chr02g0078621</name>
</gene>
<accession>A0A251VHJ8</accession>
<reference evidence="2" key="3">
    <citation type="submission" date="2020-06" db="EMBL/GenBank/DDBJ databases">
        <title>Helianthus annuus Genome sequencing and assembly Release 2.</title>
        <authorList>
            <person name="Gouzy J."/>
            <person name="Langlade N."/>
            <person name="Munos S."/>
        </authorList>
    </citation>
    <scope>NUCLEOTIDE SEQUENCE</scope>
    <source>
        <tissue evidence="2">Leaves</tissue>
    </source>
</reference>
<evidence type="ECO:0000313" key="2">
    <source>
        <dbReference type="EMBL" id="KAF5819532.1"/>
    </source>
</evidence>
<dbReference type="InParanoid" id="A0A251VHJ8"/>
<feature type="compositionally biased region" description="Polar residues" evidence="1">
    <location>
        <begin position="42"/>
        <end position="60"/>
    </location>
</feature>
<proteinExistence type="predicted"/>
<dbReference type="AlphaFoldDB" id="A0A251VHJ8"/>
<evidence type="ECO:0000256" key="1">
    <source>
        <dbReference type="SAM" id="MobiDB-lite"/>
    </source>
</evidence>
<evidence type="ECO:0000313" key="4">
    <source>
        <dbReference type="Proteomes" id="UP000215914"/>
    </source>
</evidence>
<organism evidence="3 4">
    <name type="scientific">Helianthus annuus</name>
    <name type="common">Common sunflower</name>
    <dbReference type="NCBI Taxonomy" id="4232"/>
    <lineage>
        <taxon>Eukaryota</taxon>
        <taxon>Viridiplantae</taxon>
        <taxon>Streptophyta</taxon>
        <taxon>Embryophyta</taxon>
        <taxon>Tracheophyta</taxon>
        <taxon>Spermatophyta</taxon>
        <taxon>Magnoliopsida</taxon>
        <taxon>eudicotyledons</taxon>
        <taxon>Gunneridae</taxon>
        <taxon>Pentapetalae</taxon>
        <taxon>asterids</taxon>
        <taxon>campanulids</taxon>
        <taxon>Asterales</taxon>
        <taxon>Asteraceae</taxon>
        <taxon>Asteroideae</taxon>
        <taxon>Heliantheae alliance</taxon>
        <taxon>Heliantheae</taxon>
        <taxon>Helianthus</taxon>
    </lineage>
</organism>
<keyword evidence="4" id="KW-1185">Reference proteome</keyword>
<feature type="region of interest" description="Disordered" evidence="1">
    <location>
        <begin position="80"/>
        <end position="120"/>
    </location>
</feature>
<feature type="region of interest" description="Disordered" evidence="1">
    <location>
        <begin position="42"/>
        <end position="61"/>
    </location>
</feature>
<reference evidence="2 4" key="1">
    <citation type="journal article" date="2017" name="Nature">
        <title>The sunflower genome provides insights into oil metabolism, flowering and Asterid evolution.</title>
        <authorList>
            <person name="Badouin H."/>
            <person name="Gouzy J."/>
            <person name="Grassa C.J."/>
            <person name="Murat F."/>
            <person name="Staton S.E."/>
            <person name="Cottret L."/>
            <person name="Lelandais-Briere C."/>
            <person name="Owens G.L."/>
            <person name="Carrere S."/>
            <person name="Mayjonade B."/>
            <person name="Legrand L."/>
            <person name="Gill N."/>
            <person name="Kane N.C."/>
            <person name="Bowers J.E."/>
            <person name="Hubner S."/>
            <person name="Bellec A."/>
            <person name="Berard A."/>
            <person name="Berges H."/>
            <person name="Blanchet N."/>
            <person name="Boniface M.C."/>
            <person name="Brunel D."/>
            <person name="Catrice O."/>
            <person name="Chaidir N."/>
            <person name="Claudel C."/>
            <person name="Donnadieu C."/>
            <person name="Faraut T."/>
            <person name="Fievet G."/>
            <person name="Helmstetter N."/>
            <person name="King M."/>
            <person name="Knapp S.J."/>
            <person name="Lai Z."/>
            <person name="Le Paslier M.C."/>
            <person name="Lippi Y."/>
            <person name="Lorenzon L."/>
            <person name="Mandel J.R."/>
            <person name="Marage G."/>
            <person name="Marchand G."/>
            <person name="Marquand E."/>
            <person name="Bret-Mestries E."/>
            <person name="Morien E."/>
            <person name="Nambeesan S."/>
            <person name="Nguyen T."/>
            <person name="Pegot-Espagnet P."/>
            <person name="Pouilly N."/>
            <person name="Raftis F."/>
            <person name="Sallet E."/>
            <person name="Schiex T."/>
            <person name="Thomas J."/>
            <person name="Vandecasteele C."/>
            <person name="Vares D."/>
            <person name="Vear F."/>
            <person name="Vautrin S."/>
            <person name="Crespi M."/>
            <person name="Mangin B."/>
            <person name="Burke J.M."/>
            <person name="Salse J."/>
            <person name="Munos S."/>
            <person name="Vincourt P."/>
            <person name="Rieseberg L.H."/>
            <person name="Langlade N.B."/>
        </authorList>
    </citation>
    <scope>NUCLEOTIDE SEQUENCE [LARGE SCALE GENOMIC DNA]</scope>
    <source>
        <strain evidence="4">cv. SF193</strain>
        <tissue evidence="2">Leaves</tissue>
    </source>
</reference>
<sequence length="120" mass="13437">MTSAHGEFRLQYGCAFNMIKAWEPLLNSPKWYPVPLVNPGRSSRCSKSTLGTLEPNSSVGGSDACSYLDLNKTTDDLEFEEHQELQRPHGIDKSKTAARAEANPRLQQQRIPRVHQTSPN</sequence>
<feature type="compositionally biased region" description="Polar residues" evidence="1">
    <location>
        <begin position="105"/>
        <end position="120"/>
    </location>
</feature>
<protein>
    <submittedName>
        <fullName evidence="3">Uncharacterized protein</fullName>
    </submittedName>
</protein>